<keyword evidence="1" id="KW-0812">Transmembrane</keyword>
<evidence type="ECO:0000313" key="2">
    <source>
        <dbReference type="EMBL" id="GBP15461.1"/>
    </source>
</evidence>
<evidence type="ECO:0000256" key="1">
    <source>
        <dbReference type="SAM" id="Phobius"/>
    </source>
</evidence>
<keyword evidence="1" id="KW-1133">Transmembrane helix</keyword>
<accession>A0A4C1TNU3</accession>
<evidence type="ECO:0000313" key="3">
    <source>
        <dbReference type="Proteomes" id="UP000299102"/>
    </source>
</evidence>
<keyword evidence="3" id="KW-1185">Reference proteome</keyword>
<organism evidence="2 3">
    <name type="scientific">Eumeta variegata</name>
    <name type="common">Bagworm moth</name>
    <name type="synonym">Eumeta japonica</name>
    <dbReference type="NCBI Taxonomy" id="151549"/>
    <lineage>
        <taxon>Eukaryota</taxon>
        <taxon>Metazoa</taxon>
        <taxon>Ecdysozoa</taxon>
        <taxon>Arthropoda</taxon>
        <taxon>Hexapoda</taxon>
        <taxon>Insecta</taxon>
        <taxon>Pterygota</taxon>
        <taxon>Neoptera</taxon>
        <taxon>Endopterygota</taxon>
        <taxon>Lepidoptera</taxon>
        <taxon>Glossata</taxon>
        <taxon>Ditrysia</taxon>
        <taxon>Tineoidea</taxon>
        <taxon>Psychidae</taxon>
        <taxon>Oiketicinae</taxon>
        <taxon>Eumeta</taxon>
    </lineage>
</organism>
<comment type="caution">
    <text evidence="2">The sequence shown here is derived from an EMBL/GenBank/DDBJ whole genome shotgun (WGS) entry which is preliminary data.</text>
</comment>
<proteinExistence type="predicted"/>
<dbReference type="AlphaFoldDB" id="A0A4C1TNU3"/>
<name>A0A4C1TNU3_EUMVA</name>
<dbReference type="Proteomes" id="UP000299102">
    <property type="component" value="Unassembled WGS sequence"/>
</dbReference>
<gene>
    <name evidence="2" type="ORF">EVAR_9248_1</name>
</gene>
<sequence>MLRAIVTPECRPAAFGEVIIEVQLHCRPNYSNFRGKFLVGFGPTISVCTGARVCVIHFLPPRRKRKKKEKSFSYCINFPEELYHKNQVK</sequence>
<feature type="transmembrane region" description="Helical" evidence="1">
    <location>
        <begin position="37"/>
        <end position="59"/>
    </location>
</feature>
<reference evidence="2 3" key="1">
    <citation type="journal article" date="2019" name="Commun. Biol.">
        <title>The bagworm genome reveals a unique fibroin gene that provides high tensile strength.</title>
        <authorList>
            <person name="Kono N."/>
            <person name="Nakamura H."/>
            <person name="Ohtoshi R."/>
            <person name="Tomita M."/>
            <person name="Numata K."/>
            <person name="Arakawa K."/>
        </authorList>
    </citation>
    <scope>NUCLEOTIDE SEQUENCE [LARGE SCALE GENOMIC DNA]</scope>
</reference>
<protein>
    <submittedName>
        <fullName evidence="2">Uncharacterized protein</fullName>
    </submittedName>
</protein>
<dbReference type="EMBL" id="BGZK01000072">
    <property type="protein sequence ID" value="GBP15461.1"/>
    <property type="molecule type" value="Genomic_DNA"/>
</dbReference>
<keyword evidence="1" id="KW-0472">Membrane</keyword>